<sequence>WTPDLQTRFGDDLCKVFISCGMAWNAANDAELRLFMAKWVPGAQVPDRQVLSGVTLNRAVERVEVKIKTKVQGKLGTGQCDGWKNIAKTSVVTSMMSVEHEAHLLRTHDMSGEPKTGDRLLELIRSDIDYTKEHFGVTTIAWCTDDGPDGKKARRLLSVVIPTIITLVCWAHQ</sequence>
<protein>
    <submittedName>
        <fullName evidence="1">Uncharacterized protein</fullName>
    </submittedName>
</protein>
<accession>A0ACB8R935</accession>
<organism evidence="1 2">
    <name type="scientific">Auriscalpium vulgare</name>
    <dbReference type="NCBI Taxonomy" id="40419"/>
    <lineage>
        <taxon>Eukaryota</taxon>
        <taxon>Fungi</taxon>
        <taxon>Dikarya</taxon>
        <taxon>Basidiomycota</taxon>
        <taxon>Agaricomycotina</taxon>
        <taxon>Agaricomycetes</taxon>
        <taxon>Russulales</taxon>
        <taxon>Auriscalpiaceae</taxon>
        <taxon>Auriscalpium</taxon>
    </lineage>
</organism>
<comment type="caution">
    <text evidence="1">The sequence shown here is derived from an EMBL/GenBank/DDBJ whole genome shotgun (WGS) entry which is preliminary data.</text>
</comment>
<gene>
    <name evidence="1" type="ORF">FA95DRAFT_1459517</name>
</gene>
<evidence type="ECO:0000313" key="2">
    <source>
        <dbReference type="Proteomes" id="UP000814033"/>
    </source>
</evidence>
<proteinExistence type="predicted"/>
<reference evidence="1" key="1">
    <citation type="submission" date="2021-02" db="EMBL/GenBank/DDBJ databases">
        <authorList>
            <consortium name="DOE Joint Genome Institute"/>
            <person name="Ahrendt S."/>
            <person name="Looney B.P."/>
            <person name="Miyauchi S."/>
            <person name="Morin E."/>
            <person name="Drula E."/>
            <person name="Courty P.E."/>
            <person name="Chicoki N."/>
            <person name="Fauchery L."/>
            <person name="Kohler A."/>
            <person name="Kuo A."/>
            <person name="Labutti K."/>
            <person name="Pangilinan J."/>
            <person name="Lipzen A."/>
            <person name="Riley R."/>
            <person name="Andreopoulos W."/>
            <person name="He G."/>
            <person name="Johnson J."/>
            <person name="Barry K.W."/>
            <person name="Grigoriev I.V."/>
            <person name="Nagy L."/>
            <person name="Hibbett D."/>
            <person name="Henrissat B."/>
            <person name="Matheny P.B."/>
            <person name="Labbe J."/>
            <person name="Martin F."/>
        </authorList>
    </citation>
    <scope>NUCLEOTIDE SEQUENCE</scope>
    <source>
        <strain evidence="1">FP105234-sp</strain>
    </source>
</reference>
<reference evidence="1" key="2">
    <citation type="journal article" date="2022" name="New Phytol.">
        <title>Evolutionary transition to the ectomycorrhizal habit in the genomes of a hyperdiverse lineage of mushroom-forming fungi.</title>
        <authorList>
            <person name="Looney B."/>
            <person name="Miyauchi S."/>
            <person name="Morin E."/>
            <person name="Drula E."/>
            <person name="Courty P.E."/>
            <person name="Kohler A."/>
            <person name="Kuo A."/>
            <person name="LaButti K."/>
            <person name="Pangilinan J."/>
            <person name="Lipzen A."/>
            <person name="Riley R."/>
            <person name="Andreopoulos W."/>
            <person name="He G."/>
            <person name="Johnson J."/>
            <person name="Nolan M."/>
            <person name="Tritt A."/>
            <person name="Barry K.W."/>
            <person name="Grigoriev I.V."/>
            <person name="Nagy L.G."/>
            <person name="Hibbett D."/>
            <person name="Henrissat B."/>
            <person name="Matheny P.B."/>
            <person name="Labbe J."/>
            <person name="Martin F.M."/>
        </authorList>
    </citation>
    <scope>NUCLEOTIDE SEQUENCE</scope>
    <source>
        <strain evidence="1">FP105234-sp</strain>
    </source>
</reference>
<dbReference type="EMBL" id="MU276198">
    <property type="protein sequence ID" value="KAI0040417.1"/>
    <property type="molecule type" value="Genomic_DNA"/>
</dbReference>
<feature type="non-terminal residue" evidence="1">
    <location>
        <position position="1"/>
    </location>
</feature>
<evidence type="ECO:0000313" key="1">
    <source>
        <dbReference type="EMBL" id="KAI0040417.1"/>
    </source>
</evidence>
<keyword evidence="2" id="KW-1185">Reference proteome</keyword>
<dbReference type="Proteomes" id="UP000814033">
    <property type="component" value="Unassembled WGS sequence"/>
</dbReference>
<name>A0ACB8R935_9AGAM</name>
<feature type="non-terminal residue" evidence="1">
    <location>
        <position position="173"/>
    </location>
</feature>